<dbReference type="Pfam" id="PF18821">
    <property type="entry name" value="LPD7"/>
    <property type="match status" value="1"/>
</dbReference>
<evidence type="ECO:0000313" key="7">
    <source>
        <dbReference type="Proteomes" id="UP000004129"/>
    </source>
</evidence>
<dbReference type="HOGENOM" id="CLU_012252_0_0_9"/>
<feature type="coiled-coil region" evidence="3">
    <location>
        <begin position="745"/>
        <end position="919"/>
    </location>
</feature>
<dbReference type="STRING" id="679201.HMPREF9334_00410"/>
<protein>
    <recommendedName>
        <fullName evidence="8">MobA/MobL protein domain-containing protein</fullName>
    </recommendedName>
</protein>
<dbReference type="PATRIC" id="fig|679201.3.peg.414"/>
<dbReference type="InterPro" id="IPR005053">
    <property type="entry name" value="MobA_MobL"/>
</dbReference>
<evidence type="ECO:0000256" key="1">
    <source>
        <dbReference type="ARBA" id="ARBA00010873"/>
    </source>
</evidence>
<evidence type="ECO:0000313" key="6">
    <source>
        <dbReference type="EMBL" id="EHG22374.1"/>
    </source>
</evidence>
<comment type="caution">
    <text evidence="6">The sequence shown here is derived from an EMBL/GenBank/DDBJ whole genome shotgun (WGS) entry which is preliminary data.</text>
</comment>
<dbReference type="Proteomes" id="UP000004129">
    <property type="component" value="Unassembled WGS sequence"/>
</dbReference>
<accession>G5GMC9</accession>
<keyword evidence="3" id="KW-0175">Coiled coil</keyword>
<evidence type="ECO:0000259" key="5">
    <source>
        <dbReference type="Pfam" id="PF18821"/>
    </source>
</evidence>
<organism evidence="6 7">
    <name type="scientific">Selenomonas infelix ATCC 43532</name>
    <dbReference type="NCBI Taxonomy" id="679201"/>
    <lineage>
        <taxon>Bacteria</taxon>
        <taxon>Bacillati</taxon>
        <taxon>Bacillota</taxon>
        <taxon>Negativicutes</taxon>
        <taxon>Selenomonadales</taxon>
        <taxon>Selenomonadaceae</taxon>
        <taxon>Selenomonas</taxon>
    </lineage>
</organism>
<feature type="coiled-coil region" evidence="3">
    <location>
        <begin position="632"/>
        <end position="707"/>
    </location>
</feature>
<feature type="domain" description="Large polyvalent protein-associated" evidence="5">
    <location>
        <begin position="72"/>
        <end position="143"/>
    </location>
</feature>
<evidence type="ECO:0000259" key="4">
    <source>
        <dbReference type="Pfam" id="PF03389"/>
    </source>
</evidence>
<keyword evidence="7" id="KW-1185">Reference proteome</keyword>
<keyword evidence="2" id="KW-0184">Conjugation</keyword>
<evidence type="ECO:0008006" key="8">
    <source>
        <dbReference type="Google" id="ProtNLM"/>
    </source>
</evidence>
<dbReference type="eggNOG" id="COG1196">
    <property type="taxonomic scope" value="Bacteria"/>
</dbReference>
<evidence type="ECO:0000256" key="3">
    <source>
        <dbReference type="SAM" id="Coils"/>
    </source>
</evidence>
<name>G5GMC9_9FIRM</name>
<comment type="similarity">
    <text evidence="1">Belongs to the MobA/MobL family.</text>
</comment>
<dbReference type="EMBL" id="ACZM01000003">
    <property type="protein sequence ID" value="EHG22374.1"/>
    <property type="molecule type" value="Genomic_DNA"/>
</dbReference>
<reference evidence="6 7" key="1">
    <citation type="submission" date="2011-08" db="EMBL/GenBank/DDBJ databases">
        <title>The Genome Sequence of Selenomonas infelix ATCC 43532.</title>
        <authorList>
            <consortium name="The Broad Institute Genome Sequencing Platform"/>
            <person name="Earl A."/>
            <person name="Ward D."/>
            <person name="Feldgarden M."/>
            <person name="Gevers D."/>
            <person name="Izard J."/>
            <person name="Blanton J.M."/>
            <person name="Baranova O.V."/>
            <person name="Dewhirst F.E."/>
            <person name="Young S.K."/>
            <person name="Zeng Q."/>
            <person name="Gargeya S."/>
            <person name="Fitzgerald M."/>
            <person name="Haas B."/>
            <person name="Abouelleil A."/>
            <person name="Alvarado L."/>
            <person name="Arachchi H.M."/>
            <person name="Berlin A."/>
            <person name="Brown A."/>
            <person name="Chapman S.B."/>
            <person name="Chen Z."/>
            <person name="Dunbar C."/>
            <person name="Freedman E."/>
            <person name="Gearin G."/>
            <person name="Gellesch M."/>
            <person name="Goldberg J."/>
            <person name="Griggs A."/>
            <person name="Gujja S."/>
            <person name="Heiman D."/>
            <person name="Howarth C."/>
            <person name="Larson L."/>
            <person name="Lui A."/>
            <person name="MacDonald P.J.P."/>
            <person name="Montmayeur A."/>
            <person name="Murphy C."/>
            <person name="Neiman D."/>
            <person name="Pearson M."/>
            <person name="Priest M."/>
            <person name="Roberts A."/>
            <person name="Saif S."/>
            <person name="Shea T."/>
            <person name="Shenoy N."/>
            <person name="Sisk P."/>
            <person name="Stolte C."/>
            <person name="Sykes S."/>
            <person name="Wortman J."/>
            <person name="Nusbaum C."/>
            <person name="Birren B."/>
        </authorList>
    </citation>
    <scope>NUCLEOTIDE SEQUENCE [LARGE SCALE GENOMIC DNA]</scope>
    <source>
        <strain evidence="6 7">ATCC 43532</strain>
    </source>
</reference>
<dbReference type="Gene3D" id="3.30.930.30">
    <property type="match status" value="1"/>
</dbReference>
<sequence>MALYHFTVKNDKRPKTKTQISAVEHSDYINREGKFKNIDERQPQSMDNVISSTRKKDAIDGRTVLLYSSPYGKITNTEKGIVVTDDPSYDTIATALMVAKETMTEPLIVNGSLAFKAKCIHAALLSDLPVTFKDANMQSILEKKRKEKQDERERFREQGGRVVVRKNIPKPDIDENQRGNAKAASIGTLPTMRQLPKLSVDGTRSEDAALLVSSDESGQLGHDGATHNTFMRWDLSDGRKQYARGTARRILDNIESNMDTIYAQRHVEYINREKAYSERGDCVYKQHHLPKWAKDSPSVFFRAADRYSPKNAARYKDLEFALQNELTLEQNLEIVNRFIQENLPDHYYSLAVHDKIGAMSDGTHNLHVHLVFSTRLVDEVEKKKERKRSAYFRYPLRENVKNKTEEAMRSHGAPIDRKWADRTYVPHLRASYEEIVNSVLEKYGHSARVDHRSLKAQEQEARMNGDLVLANLLNRIPEEHISKHGVLEDSNPQVQRIKQYRVHKKEYQDLLFAAELVAHGMEEDERKEKTGRLKKNIKAVVSSNEFIESENDATSHIGELRDSFVEAVHAHEHLQRMLISVADAQENAKIEYMTEEEKDAYQTYKKILSDIQRWTEFKENLEEPKNPTDEELAAYRQLLPALDEKLSNLQHDKYLLQDKIDALEIRLKNTDIQKQIQLITHKTLQANAQIRKKLTKAEQNLEISMRALEQGLFAETHAENQQDTYTTHQLYSIIRKRFYGYKKETERLQKQLEAAKKKVLSMDRALQMASNIYTKGGLKKLREDLRELKKQEGYLQNDQAKLEQDIAEFRKLPVPASADRDRYTEYQERYRALASRRDDLNQRIRDLANRKIELEQQKKRLATQIDSPQGKAKIKDIALGIIKKNAPYQEQCDALQRRLERATEKMNRAKLQMEALAKAVQGDKQNAQQYKVSAPVKAKDKPAIIAEAVSGNSHYASLVATMREDNSALKTWTLMSEAAKAEEANKQIYRDL</sequence>
<dbReference type="InterPro" id="IPR040677">
    <property type="entry name" value="LPD7"/>
</dbReference>
<feature type="domain" description="MobA/MobL protein" evidence="4">
    <location>
        <begin position="263"/>
        <end position="460"/>
    </location>
</feature>
<dbReference type="Pfam" id="PF03389">
    <property type="entry name" value="MobA_MobL"/>
    <property type="match status" value="1"/>
</dbReference>
<gene>
    <name evidence="6" type="ORF">HMPREF9334_00410</name>
</gene>
<evidence type="ECO:0000256" key="2">
    <source>
        <dbReference type="ARBA" id="ARBA00022971"/>
    </source>
</evidence>
<proteinExistence type="inferred from homology"/>
<dbReference type="AlphaFoldDB" id="G5GMC9"/>